<keyword evidence="2 3" id="KW-0326">Glycosidase</keyword>
<dbReference type="PANTHER" id="PTHR23403:SF1">
    <property type="entry name" value="TREHALASE"/>
    <property type="match status" value="1"/>
</dbReference>
<dbReference type="InterPro" id="IPR001661">
    <property type="entry name" value="Glyco_hydro_37"/>
</dbReference>
<evidence type="ECO:0000256" key="2">
    <source>
        <dbReference type="ARBA" id="ARBA00023295"/>
    </source>
</evidence>
<name>A0A502DYU1_9BURK</name>
<sequence length="557" mass="61074">MQANLAPQPDTLTPADRYAELFIAVQRSQVFDDSKTFVDCVPLREPAVVLADYRARCDRPGFDLGAFVHANFSVDRPERTAYASIPGQPLQAHIDALWTVLTRHPSAHPAHASLLPLPLPYVVPGGRFAELYYWDSYFTMIGLGCDAELPRLRDMLHNFAYLIDTYGHVPNGTRTYYLGRSQPPLFACMVELAEQHGVVDALDHLPQLRAEHAWWMAGEDALAPGSAHQHVVRLASGQLLNRHWDARDTPREESWLEDTITADACDVSARGDLFRHLRAACESGWDFSSRWLREPSGAMATAPRSFVPRGSDAPEGKPPRAASAATLASICTTDIVPIDLNALLYKLEITIARLASRSGDRAVADAFAARAQQRREALHAMLWDADAGAFFDFDWRLHARRGCLTGATVVPLFTGLATKSQARALAATIRRRLLAPGGFATSECASDQQWDRPNGWAPLQYMAVRGLADYGQNKLAGDIAGRWLATVAAVYEREGKLIEKYALREVSRASSRGGGGGEYPLQDGFGWTNGVTRALLAAYPQHSASGCVAHAAAPQHR</sequence>
<dbReference type="PROSITE" id="PS00928">
    <property type="entry name" value="TREHALASE_2"/>
    <property type="match status" value="1"/>
</dbReference>
<dbReference type="OrthoDB" id="106887at2"/>
<dbReference type="GO" id="GO:0004555">
    <property type="term" value="F:alpha,alpha-trehalase activity"/>
    <property type="evidence" value="ECO:0007669"/>
    <property type="project" value="UniProtKB-EC"/>
</dbReference>
<evidence type="ECO:0000313" key="4">
    <source>
        <dbReference type="Proteomes" id="UP000319212"/>
    </source>
</evidence>
<protein>
    <submittedName>
        <fullName evidence="3">Alpha,alpha-trehalase</fullName>
        <ecNumber evidence="3">3.2.1.28</ecNumber>
    </submittedName>
</protein>
<proteinExistence type="predicted"/>
<dbReference type="Gene3D" id="1.50.10.10">
    <property type="match status" value="1"/>
</dbReference>
<evidence type="ECO:0000313" key="3">
    <source>
        <dbReference type="EMBL" id="TPG29446.1"/>
    </source>
</evidence>
<dbReference type="GO" id="GO:0005993">
    <property type="term" value="P:trehalose catabolic process"/>
    <property type="evidence" value="ECO:0007669"/>
    <property type="project" value="TreeGrafter"/>
</dbReference>
<dbReference type="InterPro" id="IPR012341">
    <property type="entry name" value="6hp_glycosidase-like_sf"/>
</dbReference>
<dbReference type="PRINTS" id="PR00744">
    <property type="entry name" value="GLHYDRLASE37"/>
</dbReference>
<evidence type="ECO:0000256" key="1">
    <source>
        <dbReference type="ARBA" id="ARBA00022801"/>
    </source>
</evidence>
<organism evidence="3 4">
    <name type="scientific">Variovorax guangxiensis</name>
    <dbReference type="NCBI Taxonomy" id="1775474"/>
    <lineage>
        <taxon>Bacteria</taxon>
        <taxon>Pseudomonadati</taxon>
        <taxon>Pseudomonadota</taxon>
        <taxon>Betaproteobacteria</taxon>
        <taxon>Burkholderiales</taxon>
        <taxon>Comamonadaceae</taxon>
        <taxon>Variovorax</taxon>
    </lineage>
</organism>
<dbReference type="Proteomes" id="UP000319212">
    <property type="component" value="Unassembled WGS sequence"/>
</dbReference>
<keyword evidence="1 3" id="KW-0378">Hydrolase</keyword>
<dbReference type="EMBL" id="RCZI01000002">
    <property type="protein sequence ID" value="TPG29446.1"/>
    <property type="molecule type" value="Genomic_DNA"/>
</dbReference>
<gene>
    <name evidence="3" type="primary">treF</name>
    <name evidence="3" type="ORF">EAH82_11120</name>
</gene>
<dbReference type="PANTHER" id="PTHR23403">
    <property type="entry name" value="TREHALASE"/>
    <property type="match status" value="1"/>
</dbReference>
<dbReference type="PROSITE" id="PS00927">
    <property type="entry name" value="TREHALASE_1"/>
    <property type="match status" value="1"/>
</dbReference>
<dbReference type="SUPFAM" id="SSF48208">
    <property type="entry name" value="Six-hairpin glycosidases"/>
    <property type="match status" value="1"/>
</dbReference>
<dbReference type="InterPro" id="IPR008928">
    <property type="entry name" value="6-hairpin_glycosidase_sf"/>
</dbReference>
<accession>A0A502DYU1</accession>
<dbReference type="Pfam" id="PF01204">
    <property type="entry name" value="Trehalase"/>
    <property type="match status" value="2"/>
</dbReference>
<dbReference type="EC" id="3.2.1.28" evidence="3"/>
<dbReference type="AlphaFoldDB" id="A0A502DYU1"/>
<comment type="caution">
    <text evidence="3">The sequence shown here is derived from an EMBL/GenBank/DDBJ whole genome shotgun (WGS) entry which is preliminary data.</text>
</comment>
<reference evidence="3 4" key="1">
    <citation type="journal article" date="2019" name="Environ. Microbiol.">
        <title>Species interactions and distinct microbial communities in high Arctic permafrost affected cryosols are associated with the CH4 and CO2 gas fluxes.</title>
        <authorList>
            <person name="Altshuler I."/>
            <person name="Hamel J."/>
            <person name="Turney S."/>
            <person name="Magnuson E."/>
            <person name="Levesque R."/>
            <person name="Greer C."/>
            <person name="Whyte L.G."/>
        </authorList>
    </citation>
    <scope>NUCLEOTIDE SEQUENCE [LARGE SCALE GENOMIC DNA]</scope>
    <source>
        <strain evidence="3 4">S06.C</strain>
    </source>
</reference>
<dbReference type="InterPro" id="IPR018232">
    <property type="entry name" value="Glyco_hydro_37_CS"/>
</dbReference>